<protein>
    <submittedName>
        <fullName evidence="2">Uncharacterized protein</fullName>
    </submittedName>
</protein>
<organism evidence="2 3">
    <name type="scientific">Telmatospirillum siberiense</name>
    <dbReference type="NCBI Taxonomy" id="382514"/>
    <lineage>
        <taxon>Bacteria</taxon>
        <taxon>Pseudomonadati</taxon>
        <taxon>Pseudomonadota</taxon>
        <taxon>Alphaproteobacteria</taxon>
        <taxon>Rhodospirillales</taxon>
        <taxon>Rhodospirillaceae</taxon>
        <taxon>Telmatospirillum</taxon>
    </lineage>
</organism>
<keyword evidence="1" id="KW-0812">Transmembrane</keyword>
<evidence type="ECO:0000313" key="3">
    <source>
        <dbReference type="Proteomes" id="UP000233293"/>
    </source>
</evidence>
<accession>A0A2N3PYJ0</accession>
<dbReference type="EMBL" id="PIUM01000004">
    <property type="protein sequence ID" value="PKU25458.1"/>
    <property type="molecule type" value="Genomic_DNA"/>
</dbReference>
<dbReference type="Proteomes" id="UP000233293">
    <property type="component" value="Unassembled WGS sequence"/>
</dbReference>
<comment type="caution">
    <text evidence="2">The sequence shown here is derived from an EMBL/GenBank/DDBJ whole genome shotgun (WGS) entry which is preliminary data.</text>
</comment>
<reference evidence="3" key="1">
    <citation type="submission" date="2017-12" db="EMBL/GenBank/DDBJ databases">
        <title>Draft genome sequence of Telmatospirillum siberiense 26-4b1T, an acidotolerant peatland alphaproteobacterium potentially involved in sulfur cycling.</title>
        <authorList>
            <person name="Hausmann B."/>
            <person name="Pjevac P."/>
            <person name="Schreck K."/>
            <person name="Herbold C.W."/>
            <person name="Daims H."/>
            <person name="Wagner M."/>
            <person name="Pester M."/>
            <person name="Loy A."/>
        </authorList>
    </citation>
    <scope>NUCLEOTIDE SEQUENCE [LARGE SCALE GENOMIC DNA]</scope>
    <source>
        <strain evidence="3">26-4b1</strain>
    </source>
</reference>
<keyword evidence="1" id="KW-1133">Transmembrane helix</keyword>
<feature type="transmembrane region" description="Helical" evidence="1">
    <location>
        <begin position="61"/>
        <end position="82"/>
    </location>
</feature>
<keyword evidence="1" id="KW-0472">Membrane</keyword>
<evidence type="ECO:0000256" key="1">
    <source>
        <dbReference type="SAM" id="Phobius"/>
    </source>
</evidence>
<proteinExistence type="predicted"/>
<name>A0A2N3PYJ0_9PROT</name>
<gene>
    <name evidence="2" type="ORF">CWS72_05150</name>
</gene>
<sequence length="317" mass="35810">MLMPPHHRQSGNLKKQQKVQSKYWDRKQYEHYVPIVSALDRLRHHISAYTKKQRSDDKQKCFREWLTIIGLFVAAIVAFASMRVAHIDTKKTIREASESTKKTITAMNAQLSVMRSQIDEMRDEQRPWIKISNPVVPNNPMATDVRSGNVILPVRYKIVNIGTIPATNVISPYYDYTPMTFDAFMNMIKEPNIAQKSCLTARLPDADSAKSIGNTLFPNDPKDVETALTSKFPNVEEIHIGSAKEPLFTGGMLVLHVTYQSARDATIHCTAESYYLRIKNPAVEATPRILIKGKWLGDIDKRNFGFDPAAIGGGYAD</sequence>
<evidence type="ECO:0000313" key="2">
    <source>
        <dbReference type="EMBL" id="PKU25458.1"/>
    </source>
</evidence>
<dbReference type="AlphaFoldDB" id="A0A2N3PYJ0"/>
<keyword evidence="3" id="KW-1185">Reference proteome</keyword>